<dbReference type="PANTHER" id="PTHR34292:SF2">
    <property type="entry name" value="OUTER SPORE WALL PROTEIN LDS1"/>
    <property type="match status" value="1"/>
</dbReference>
<evidence type="ECO:0000313" key="2">
    <source>
        <dbReference type="EMBL" id="PCH36390.1"/>
    </source>
</evidence>
<feature type="transmembrane region" description="Helical" evidence="1">
    <location>
        <begin position="49"/>
        <end position="73"/>
    </location>
</feature>
<proteinExistence type="predicted"/>
<dbReference type="OrthoDB" id="2107885at2759"/>
<sequence>MSTADSQSAADPSLLLSVWPALLKTLFSSILIFGALLLFTFLPQMAILVLVSGPLVPILAPILALLAPILILLAPTLALLAPILALLASILALLAPILTLLLISAETVLIFSFFAYPLLLAPALAHVFDATLRARGQGELVESGLTLTRNPGAEGALLEPFQALSGGGPLRYLARLSLNFVPLLGLAAFVLYNGYQSGPSWHARYFQLKGCSEAQQRAFVDERRAEYAAFGIVSLLFTLIPLVGPVFIFTNTVGAAMWAAQLEAQANLLQPPESDNEE</sequence>
<keyword evidence="3" id="KW-1185">Reference proteome</keyword>
<keyword evidence="1" id="KW-0812">Transmembrane</keyword>
<feature type="transmembrane region" description="Helical" evidence="1">
    <location>
        <begin position="172"/>
        <end position="195"/>
    </location>
</feature>
<gene>
    <name evidence="2" type="ORF">WOLCODRAFT_157095</name>
</gene>
<keyword evidence="1" id="KW-0472">Membrane</keyword>
<dbReference type="EMBL" id="KB467876">
    <property type="protein sequence ID" value="PCH36390.1"/>
    <property type="molecule type" value="Genomic_DNA"/>
</dbReference>
<dbReference type="Proteomes" id="UP000218811">
    <property type="component" value="Unassembled WGS sequence"/>
</dbReference>
<accession>A0A2H3J2B1</accession>
<evidence type="ECO:0000256" key="1">
    <source>
        <dbReference type="SAM" id="Phobius"/>
    </source>
</evidence>
<dbReference type="OMA" id="INGWPAC"/>
<dbReference type="AlphaFoldDB" id="A0A2H3J2B1"/>
<protein>
    <recommendedName>
        <fullName evidence="4">Transmembrane protein</fullName>
    </recommendedName>
</protein>
<dbReference type="STRING" id="742152.A0A2H3J2B1"/>
<reference evidence="2 3" key="1">
    <citation type="journal article" date="2012" name="Science">
        <title>The Paleozoic origin of enzymatic lignin decomposition reconstructed from 31 fungal genomes.</title>
        <authorList>
            <person name="Floudas D."/>
            <person name="Binder M."/>
            <person name="Riley R."/>
            <person name="Barry K."/>
            <person name="Blanchette R.A."/>
            <person name="Henrissat B."/>
            <person name="Martinez A.T."/>
            <person name="Otillar R."/>
            <person name="Spatafora J.W."/>
            <person name="Yadav J.S."/>
            <person name="Aerts A."/>
            <person name="Benoit I."/>
            <person name="Boyd A."/>
            <person name="Carlson A."/>
            <person name="Copeland A."/>
            <person name="Coutinho P.M."/>
            <person name="de Vries R.P."/>
            <person name="Ferreira P."/>
            <person name="Findley K."/>
            <person name="Foster B."/>
            <person name="Gaskell J."/>
            <person name="Glotzer D."/>
            <person name="Gorecki P."/>
            <person name="Heitman J."/>
            <person name="Hesse C."/>
            <person name="Hori C."/>
            <person name="Igarashi K."/>
            <person name="Jurgens J.A."/>
            <person name="Kallen N."/>
            <person name="Kersten P."/>
            <person name="Kohler A."/>
            <person name="Kuees U."/>
            <person name="Kumar T.K.A."/>
            <person name="Kuo A."/>
            <person name="LaButti K."/>
            <person name="Larrondo L.F."/>
            <person name="Lindquist E."/>
            <person name="Ling A."/>
            <person name="Lombard V."/>
            <person name="Lucas S."/>
            <person name="Lundell T."/>
            <person name="Martin R."/>
            <person name="McLaughlin D.J."/>
            <person name="Morgenstern I."/>
            <person name="Morin E."/>
            <person name="Murat C."/>
            <person name="Nagy L.G."/>
            <person name="Nolan M."/>
            <person name="Ohm R.A."/>
            <person name="Patyshakuliyeva A."/>
            <person name="Rokas A."/>
            <person name="Ruiz-Duenas F.J."/>
            <person name="Sabat G."/>
            <person name="Salamov A."/>
            <person name="Samejima M."/>
            <person name="Schmutz J."/>
            <person name="Slot J.C."/>
            <person name="St John F."/>
            <person name="Stenlid J."/>
            <person name="Sun H."/>
            <person name="Sun S."/>
            <person name="Syed K."/>
            <person name="Tsang A."/>
            <person name="Wiebenga A."/>
            <person name="Young D."/>
            <person name="Pisabarro A."/>
            <person name="Eastwood D.C."/>
            <person name="Martin F."/>
            <person name="Cullen D."/>
            <person name="Grigoriev I.V."/>
            <person name="Hibbett D.S."/>
        </authorList>
    </citation>
    <scope>NUCLEOTIDE SEQUENCE [LARGE SCALE GENOMIC DNA]</scope>
    <source>
        <strain evidence="2 3">MD-104</strain>
    </source>
</reference>
<dbReference type="PANTHER" id="PTHR34292">
    <property type="entry name" value="OUTER SPORE WALL PROTEIN LDS1"/>
    <property type="match status" value="1"/>
</dbReference>
<keyword evidence="1" id="KW-1133">Transmembrane helix</keyword>
<feature type="transmembrane region" description="Helical" evidence="1">
    <location>
        <begin position="227"/>
        <end position="248"/>
    </location>
</feature>
<feature type="transmembrane region" description="Helical" evidence="1">
    <location>
        <begin position="108"/>
        <end position="128"/>
    </location>
</feature>
<evidence type="ECO:0008006" key="4">
    <source>
        <dbReference type="Google" id="ProtNLM"/>
    </source>
</evidence>
<feature type="transmembrane region" description="Helical" evidence="1">
    <location>
        <begin position="21"/>
        <end position="42"/>
    </location>
</feature>
<feature type="transmembrane region" description="Helical" evidence="1">
    <location>
        <begin position="79"/>
        <end position="101"/>
    </location>
</feature>
<dbReference type="InterPro" id="IPR052786">
    <property type="entry name" value="Spore_wall_assembly"/>
</dbReference>
<name>A0A2H3J2B1_WOLCO</name>
<evidence type="ECO:0000313" key="3">
    <source>
        <dbReference type="Proteomes" id="UP000218811"/>
    </source>
</evidence>
<organism evidence="2 3">
    <name type="scientific">Wolfiporia cocos (strain MD-104)</name>
    <name type="common">Brown rot fungus</name>
    <dbReference type="NCBI Taxonomy" id="742152"/>
    <lineage>
        <taxon>Eukaryota</taxon>
        <taxon>Fungi</taxon>
        <taxon>Dikarya</taxon>
        <taxon>Basidiomycota</taxon>
        <taxon>Agaricomycotina</taxon>
        <taxon>Agaricomycetes</taxon>
        <taxon>Polyporales</taxon>
        <taxon>Phaeolaceae</taxon>
        <taxon>Wolfiporia</taxon>
    </lineage>
</organism>